<gene>
    <name evidence="7" type="ORF">JF888_01325</name>
</gene>
<proteinExistence type="predicted"/>
<feature type="region of interest" description="Disordered" evidence="5">
    <location>
        <begin position="1"/>
        <end position="20"/>
    </location>
</feature>
<dbReference type="PRINTS" id="PR00455">
    <property type="entry name" value="HTHTETR"/>
</dbReference>
<dbReference type="SUPFAM" id="SSF46689">
    <property type="entry name" value="Homeodomain-like"/>
    <property type="match status" value="1"/>
</dbReference>
<dbReference type="EMBL" id="JAEKNQ010000009">
    <property type="protein sequence ID" value="MBJ7601831.1"/>
    <property type="molecule type" value="Genomic_DNA"/>
</dbReference>
<evidence type="ECO:0000256" key="5">
    <source>
        <dbReference type="SAM" id="MobiDB-lite"/>
    </source>
</evidence>
<evidence type="ECO:0000313" key="8">
    <source>
        <dbReference type="Proteomes" id="UP000620075"/>
    </source>
</evidence>
<dbReference type="GO" id="GO:0003700">
    <property type="term" value="F:DNA-binding transcription factor activity"/>
    <property type="evidence" value="ECO:0007669"/>
    <property type="project" value="TreeGrafter"/>
</dbReference>
<sequence>MSHHAPPTSTATRAEAGRGEVPALRADAARNVAQLRTAALAAFRGRGLTTPLEEIAAAAGVSKATIYNRFGGRHGLVDAVIGELVATEMYAIMESAGRVEDPWERIATYITDRRDLQYREPAFTDALRMTYPDSEQLVALAQAATEVTNGIVQQGHDAGVLRRDFTAGDLYYADVANGLALLAEAKPTREDYDRRTRLFLDSLHAR</sequence>
<keyword evidence="3" id="KW-0804">Transcription</keyword>
<dbReference type="SUPFAM" id="SSF48498">
    <property type="entry name" value="Tetracyclin repressor-like, C-terminal domain"/>
    <property type="match status" value="1"/>
</dbReference>
<accession>A0A934KEG0</accession>
<keyword evidence="2 4" id="KW-0238">DNA-binding</keyword>
<dbReference type="InterPro" id="IPR050109">
    <property type="entry name" value="HTH-type_TetR-like_transc_reg"/>
</dbReference>
<dbReference type="Gene3D" id="1.10.357.10">
    <property type="entry name" value="Tetracycline Repressor, domain 2"/>
    <property type="match status" value="1"/>
</dbReference>
<keyword evidence="1" id="KW-0805">Transcription regulation</keyword>
<dbReference type="PROSITE" id="PS50977">
    <property type="entry name" value="HTH_TETR_2"/>
    <property type="match status" value="1"/>
</dbReference>
<evidence type="ECO:0000256" key="3">
    <source>
        <dbReference type="ARBA" id="ARBA00023163"/>
    </source>
</evidence>
<comment type="caution">
    <text evidence="7">The sequence shown here is derived from an EMBL/GenBank/DDBJ whole genome shotgun (WGS) entry which is preliminary data.</text>
</comment>
<evidence type="ECO:0000256" key="2">
    <source>
        <dbReference type="ARBA" id="ARBA00023125"/>
    </source>
</evidence>
<dbReference type="InterPro" id="IPR001647">
    <property type="entry name" value="HTH_TetR"/>
</dbReference>
<feature type="domain" description="HTH tetR-type" evidence="6">
    <location>
        <begin position="29"/>
        <end position="88"/>
    </location>
</feature>
<reference evidence="7 8" key="1">
    <citation type="submission" date="2020-10" db="EMBL/GenBank/DDBJ databases">
        <title>Ca. Dormibacterota MAGs.</title>
        <authorList>
            <person name="Montgomery K."/>
        </authorList>
    </citation>
    <scope>NUCLEOTIDE SEQUENCE [LARGE SCALE GENOMIC DNA]</scope>
    <source>
        <strain evidence="7">SC8811_S16_3</strain>
    </source>
</reference>
<dbReference type="GO" id="GO:0000976">
    <property type="term" value="F:transcription cis-regulatory region binding"/>
    <property type="evidence" value="ECO:0007669"/>
    <property type="project" value="TreeGrafter"/>
</dbReference>
<dbReference type="Proteomes" id="UP000620075">
    <property type="component" value="Unassembled WGS sequence"/>
</dbReference>
<evidence type="ECO:0000313" key="7">
    <source>
        <dbReference type="EMBL" id="MBJ7601831.1"/>
    </source>
</evidence>
<dbReference type="PANTHER" id="PTHR30055:SF234">
    <property type="entry name" value="HTH-TYPE TRANSCRIPTIONAL REGULATOR BETI"/>
    <property type="match status" value="1"/>
</dbReference>
<evidence type="ECO:0000259" key="6">
    <source>
        <dbReference type="PROSITE" id="PS50977"/>
    </source>
</evidence>
<evidence type="ECO:0000256" key="1">
    <source>
        <dbReference type="ARBA" id="ARBA00023015"/>
    </source>
</evidence>
<organism evidence="7 8">
    <name type="scientific">Candidatus Dormiibacter inghamiae</name>
    <dbReference type="NCBI Taxonomy" id="3127013"/>
    <lineage>
        <taxon>Bacteria</taxon>
        <taxon>Bacillati</taxon>
        <taxon>Candidatus Dormiibacterota</taxon>
        <taxon>Candidatus Dormibacteria</taxon>
        <taxon>Candidatus Dormibacterales</taxon>
        <taxon>Candidatus Dormibacteraceae</taxon>
        <taxon>Candidatus Dormiibacter</taxon>
    </lineage>
</organism>
<protein>
    <submittedName>
        <fullName evidence="7">TetR/AcrR family transcriptional regulator</fullName>
    </submittedName>
</protein>
<name>A0A934KEG0_9BACT</name>
<dbReference type="AlphaFoldDB" id="A0A934KEG0"/>
<dbReference type="InterPro" id="IPR036271">
    <property type="entry name" value="Tet_transcr_reg_TetR-rel_C_sf"/>
</dbReference>
<feature type="DNA-binding region" description="H-T-H motif" evidence="4">
    <location>
        <begin position="51"/>
        <end position="70"/>
    </location>
</feature>
<evidence type="ECO:0000256" key="4">
    <source>
        <dbReference type="PROSITE-ProRule" id="PRU00335"/>
    </source>
</evidence>
<dbReference type="RefSeq" id="WP_338176202.1">
    <property type="nucleotide sequence ID" value="NZ_JAEKNQ010000009.1"/>
</dbReference>
<dbReference type="PANTHER" id="PTHR30055">
    <property type="entry name" value="HTH-TYPE TRANSCRIPTIONAL REGULATOR RUTR"/>
    <property type="match status" value="1"/>
</dbReference>
<dbReference type="Pfam" id="PF00440">
    <property type="entry name" value="TetR_N"/>
    <property type="match status" value="1"/>
</dbReference>
<dbReference type="InterPro" id="IPR009057">
    <property type="entry name" value="Homeodomain-like_sf"/>
</dbReference>